<feature type="binding site" evidence="3">
    <location>
        <position position="29"/>
    </location>
    <ligand>
        <name>a divalent metal cation</name>
        <dbReference type="ChEBI" id="CHEBI:60240"/>
    </ligand>
</feature>
<dbReference type="InterPro" id="IPR011042">
    <property type="entry name" value="6-blade_b-propeller_TolB-like"/>
</dbReference>
<comment type="similarity">
    <text evidence="1">Belongs to the SMP-30/CGR1 family.</text>
</comment>
<dbReference type="GO" id="GO:0005509">
    <property type="term" value="F:calcium ion binding"/>
    <property type="evidence" value="ECO:0007669"/>
    <property type="project" value="TreeGrafter"/>
</dbReference>
<keyword evidence="3" id="KW-0862">Zinc</keyword>
<feature type="binding site" evidence="3">
    <location>
        <position position="112"/>
    </location>
    <ligand>
        <name>substrate</name>
    </ligand>
</feature>
<dbReference type="PANTHER" id="PTHR10907:SF47">
    <property type="entry name" value="REGUCALCIN"/>
    <property type="match status" value="1"/>
</dbReference>
<dbReference type="PRINTS" id="PR01790">
    <property type="entry name" value="SMP30FAMILY"/>
</dbReference>
<feature type="binding site" evidence="3">
    <location>
        <position position="114"/>
    </location>
    <ligand>
        <name>substrate</name>
    </ligand>
</feature>
<dbReference type="PANTHER" id="PTHR10907">
    <property type="entry name" value="REGUCALCIN"/>
    <property type="match status" value="1"/>
</dbReference>
<sequence>MTVSSITRPIDMVGSVIDVIDSTPDVLGESIIWDEKTQLLWWVDGIGQAIHRLDMSSGAKKSWPMQEEIGSIGLRAKGGLIVGMRSGFYFFSPETGELTEVARPDAERPKNRFNDGKCDRHGRYWSGTVEAAAYTPRGRLFRLDPDLKPHLIMEGITCINGISFSPDNRLMYMTDSFSCQIDVFDYDSVDGAIYNRRKFAEVPLGRGICDGSTVDADGCFWSANMDGWCVTRYDPRGRIDMVVNLPVRRVSSLCFGGPDLDTLFITTARRRMSEKELAQQPLAGNVLAVRPGVKGLPEPEFLG</sequence>
<dbReference type="Gene3D" id="2.120.10.30">
    <property type="entry name" value="TolB, C-terminal domain"/>
    <property type="match status" value="1"/>
</dbReference>
<accession>A0A158ASQ8</accession>
<dbReference type="AlphaFoldDB" id="A0A158ASQ8"/>
<dbReference type="EMBL" id="FCOI02000008">
    <property type="protein sequence ID" value="SAK60759.1"/>
    <property type="molecule type" value="Genomic_DNA"/>
</dbReference>
<reference evidence="6" key="1">
    <citation type="submission" date="2016-01" db="EMBL/GenBank/DDBJ databases">
        <authorList>
            <person name="Peeters Charlotte."/>
        </authorList>
    </citation>
    <scope>NUCLEOTIDE SEQUENCE [LARGE SCALE GENOMIC DNA]</scope>
</reference>
<gene>
    <name evidence="5" type="ORF">AWB76_02957</name>
</gene>
<feature type="domain" description="SMP-30/Gluconolactonase/LRE-like region" evidence="4">
    <location>
        <begin position="27"/>
        <end position="269"/>
    </location>
</feature>
<protein>
    <submittedName>
        <fullName evidence="5">Gluconolactonase</fullName>
    </submittedName>
</protein>
<comment type="cofactor">
    <cofactor evidence="3">
        <name>Zn(2+)</name>
        <dbReference type="ChEBI" id="CHEBI:29105"/>
    </cofactor>
    <text evidence="3">Binds 1 divalent metal cation per subunit.</text>
</comment>
<evidence type="ECO:0000313" key="6">
    <source>
        <dbReference type="Proteomes" id="UP000054624"/>
    </source>
</evidence>
<organism evidence="5 6">
    <name type="scientific">Caballeronia temeraria</name>
    <dbReference type="NCBI Taxonomy" id="1777137"/>
    <lineage>
        <taxon>Bacteria</taxon>
        <taxon>Pseudomonadati</taxon>
        <taxon>Pseudomonadota</taxon>
        <taxon>Betaproteobacteria</taxon>
        <taxon>Burkholderiales</taxon>
        <taxon>Burkholderiaceae</taxon>
        <taxon>Caballeronia</taxon>
    </lineage>
</organism>
<proteinExistence type="inferred from homology"/>
<dbReference type="Pfam" id="PF08450">
    <property type="entry name" value="SGL"/>
    <property type="match status" value="1"/>
</dbReference>
<dbReference type="RefSeq" id="WP_061160804.1">
    <property type="nucleotide sequence ID" value="NZ_FCOI02000008.1"/>
</dbReference>
<dbReference type="OrthoDB" id="9775406at2"/>
<dbReference type="InterPro" id="IPR005511">
    <property type="entry name" value="SMP-30"/>
</dbReference>
<feature type="binding site" evidence="3">
    <location>
        <position position="160"/>
    </location>
    <ligand>
        <name>a divalent metal cation</name>
        <dbReference type="ChEBI" id="CHEBI:60240"/>
    </ligand>
</feature>
<evidence type="ECO:0000256" key="3">
    <source>
        <dbReference type="PIRSR" id="PIRSR605511-2"/>
    </source>
</evidence>
<evidence type="ECO:0000256" key="1">
    <source>
        <dbReference type="ARBA" id="ARBA00008853"/>
    </source>
</evidence>
<dbReference type="GO" id="GO:0019853">
    <property type="term" value="P:L-ascorbic acid biosynthetic process"/>
    <property type="evidence" value="ECO:0007669"/>
    <property type="project" value="TreeGrafter"/>
</dbReference>
<evidence type="ECO:0000256" key="2">
    <source>
        <dbReference type="PIRSR" id="PIRSR605511-1"/>
    </source>
</evidence>
<keyword evidence="3" id="KW-0479">Metal-binding</keyword>
<feature type="binding site" evidence="3">
    <location>
        <position position="210"/>
    </location>
    <ligand>
        <name>a divalent metal cation</name>
        <dbReference type="ChEBI" id="CHEBI:60240"/>
    </ligand>
</feature>
<dbReference type="SUPFAM" id="SSF63829">
    <property type="entry name" value="Calcium-dependent phosphotriesterase"/>
    <property type="match status" value="1"/>
</dbReference>
<dbReference type="STRING" id="1777137.AWB76_02957"/>
<keyword evidence="6" id="KW-1185">Reference proteome</keyword>
<evidence type="ECO:0000313" key="5">
    <source>
        <dbReference type="EMBL" id="SAK60759.1"/>
    </source>
</evidence>
<feature type="active site" description="Proton donor/acceptor" evidence="2">
    <location>
        <position position="210"/>
    </location>
</feature>
<dbReference type="InterPro" id="IPR013658">
    <property type="entry name" value="SGL"/>
</dbReference>
<evidence type="ECO:0000259" key="4">
    <source>
        <dbReference type="Pfam" id="PF08450"/>
    </source>
</evidence>
<dbReference type="GO" id="GO:0004341">
    <property type="term" value="F:gluconolactonase activity"/>
    <property type="evidence" value="ECO:0007669"/>
    <property type="project" value="TreeGrafter"/>
</dbReference>
<name>A0A158ASQ8_9BURK</name>
<dbReference type="Proteomes" id="UP000054624">
    <property type="component" value="Unassembled WGS sequence"/>
</dbReference>